<evidence type="ECO:0000256" key="1">
    <source>
        <dbReference type="SAM" id="MobiDB-lite"/>
    </source>
</evidence>
<proteinExistence type="predicted"/>
<dbReference type="GeneID" id="23612183"/>
<gene>
    <name evidence="2" type="ORF">F751_0792</name>
</gene>
<feature type="compositionally biased region" description="Acidic residues" evidence="1">
    <location>
        <begin position="70"/>
        <end position="84"/>
    </location>
</feature>
<accession>A0A087SS14</accession>
<protein>
    <submittedName>
        <fullName evidence="2">Uncharacterized protein</fullName>
    </submittedName>
</protein>
<feature type="compositionally biased region" description="Basic and acidic residues" evidence="1">
    <location>
        <begin position="46"/>
        <end position="59"/>
    </location>
</feature>
<dbReference type="EMBL" id="KL662172">
    <property type="protein sequence ID" value="KFM28518.1"/>
    <property type="molecule type" value="Genomic_DNA"/>
</dbReference>
<feature type="region of interest" description="Disordered" evidence="1">
    <location>
        <begin position="1"/>
        <end position="146"/>
    </location>
</feature>
<dbReference type="AlphaFoldDB" id="A0A087SS14"/>
<dbReference type="RefSeq" id="XP_011401538.1">
    <property type="nucleotide sequence ID" value="XM_011403236.1"/>
</dbReference>
<evidence type="ECO:0000313" key="3">
    <source>
        <dbReference type="Proteomes" id="UP000028924"/>
    </source>
</evidence>
<keyword evidence="3" id="KW-1185">Reference proteome</keyword>
<reference evidence="2 3" key="1">
    <citation type="journal article" date="2014" name="BMC Genomics">
        <title>Oil accumulation mechanisms of the oleaginous microalga Chlorella protothecoides revealed through its genome, transcriptomes, and proteomes.</title>
        <authorList>
            <person name="Gao C."/>
            <person name="Wang Y."/>
            <person name="Shen Y."/>
            <person name="Yan D."/>
            <person name="He X."/>
            <person name="Dai J."/>
            <person name="Wu Q."/>
        </authorList>
    </citation>
    <scope>NUCLEOTIDE SEQUENCE [LARGE SCALE GENOMIC DNA]</scope>
    <source>
        <strain evidence="2 3">0710</strain>
    </source>
</reference>
<sequence length="146" mass="15756">MFGGAGARSAPAQHFAPRVPRRGSGADDDEDDVMAPRISMAYEGVLPERRTRSSPEGARRTARSSSGGGGDEDSAAGEEEDDEPLPSSSGSEGIPTTRRDSYTRYRLQHRPMEIRPSGLRMDEEYDSDDGGPASRGRPPRLRPPGQ</sequence>
<dbReference type="KEGG" id="apro:F751_0792"/>
<organism evidence="2 3">
    <name type="scientific">Auxenochlorella protothecoides</name>
    <name type="common">Green microalga</name>
    <name type="synonym">Chlorella protothecoides</name>
    <dbReference type="NCBI Taxonomy" id="3075"/>
    <lineage>
        <taxon>Eukaryota</taxon>
        <taxon>Viridiplantae</taxon>
        <taxon>Chlorophyta</taxon>
        <taxon>core chlorophytes</taxon>
        <taxon>Trebouxiophyceae</taxon>
        <taxon>Chlorellales</taxon>
        <taxon>Chlorellaceae</taxon>
        <taxon>Auxenochlorella</taxon>
    </lineage>
</organism>
<dbReference type="Proteomes" id="UP000028924">
    <property type="component" value="Unassembled WGS sequence"/>
</dbReference>
<evidence type="ECO:0000313" key="2">
    <source>
        <dbReference type="EMBL" id="KFM28518.1"/>
    </source>
</evidence>
<name>A0A087SS14_AUXPR</name>